<dbReference type="GO" id="GO:0097602">
    <property type="term" value="F:cullin family protein binding"/>
    <property type="evidence" value="ECO:0007669"/>
    <property type="project" value="TreeGrafter"/>
</dbReference>
<feature type="domain" description="DCUN1" evidence="3">
    <location>
        <begin position="95"/>
        <end position="164"/>
    </location>
</feature>
<dbReference type="GO" id="GO:0031624">
    <property type="term" value="F:ubiquitin conjugating enzyme binding"/>
    <property type="evidence" value="ECO:0007669"/>
    <property type="project" value="TreeGrafter"/>
</dbReference>
<protein>
    <recommendedName>
        <fullName evidence="1">Defective in cullin neddylation protein</fullName>
    </recommendedName>
</protein>
<evidence type="ECO:0000259" key="3">
    <source>
        <dbReference type="PROSITE" id="PS51229"/>
    </source>
</evidence>
<dbReference type="EMBL" id="BLXT01005378">
    <property type="protein sequence ID" value="GFO22346.1"/>
    <property type="molecule type" value="Genomic_DNA"/>
</dbReference>
<dbReference type="PROSITE" id="PS51229">
    <property type="entry name" value="DCUN1"/>
    <property type="match status" value="1"/>
</dbReference>
<sequence>MPLLTTVNIEVEECYAKSETIIIETLDHNINSSLPHRFNTLNIGRAAQLDSSAEVFQNPFNIMPSRRRRREPSNDDIGAKKSRSHLQKKEIPTEFSKKRCLVWFHEYTGPNEDVLGPEGMEKFCEDIGVEPENIVMLALAYKLDAKSMGFFTQEEWMKGMTELQ</sequence>
<dbReference type="Gene3D" id="1.10.238.10">
    <property type="entry name" value="EF-hand"/>
    <property type="match status" value="1"/>
</dbReference>
<evidence type="ECO:0000256" key="2">
    <source>
        <dbReference type="SAM" id="MobiDB-lite"/>
    </source>
</evidence>
<organism evidence="4 5">
    <name type="scientific">Plakobranchus ocellatus</name>
    <dbReference type="NCBI Taxonomy" id="259542"/>
    <lineage>
        <taxon>Eukaryota</taxon>
        <taxon>Metazoa</taxon>
        <taxon>Spiralia</taxon>
        <taxon>Lophotrochozoa</taxon>
        <taxon>Mollusca</taxon>
        <taxon>Gastropoda</taxon>
        <taxon>Heterobranchia</taxon>
        <taxon>Euthyneura</taxon>
        <taxon>Panpulmonata</taxon>
        <taxon>Sacoglossa</taxon>
        <taxon>Placobranchoidea</taxon>
        <taxon>Plakobranchidae</taxon>
        <taxon>Plakobranchus</taxon>
    </lineage>
</organism>
<proteinExistence type="predicted"/>
<dbReference type="AlphaFoldDB" id="A0AAV4BG76"/>
<dbReference type="PANTHER" id="PTHR12281">
    <property type="entry name" value="RP42 RELATED"/>
    <property type="match status" value="1"/>
</dbReference>
<dbReference type="InterPro" id="IPR014764">
    <property type="entry name" value="DCN-prot"/>
</dbReference>
<dbReference type="Proteomes" id="UP000735302">
    <property type="component" value="Unassembled WGS sequence"/>
</dbReference>
<accession>A0AAV4BG76</accession>
<dbReference type="GO" id="GO:0032182">
    <property type="term" value="F:ubiquitin-like protein binding"/>
    <property type="evidence" value="ECO:0007669"/>
    <property type="project" value="TreeGrafter"/>
</dbReference>
<feature type="region of interest" description="Disordered" evidence="2">
    <location>
        <begin position="65"/>
        <end position="88"/>
    </location>
</feature>
<evidence type="ECO:0000256" key="1">
    <source>
        <dbReference type="RuleBase" id="RU410713"/>
    </source>
</evidence>
<dbReference type="GO" id="GO:0045116">
    <property type="term" value="P:protein neddylation"/>
    <property type="evidence" value="ECO:0007669"/>
    <property type="project" value="TreeGrafter"/>
</dbReference>
<name>A0AAV4BG76_9GAST</name>
<comment type="caution">
    <text evidence="4">The sequence shown here is derived from an EMBL/GenBank/DDBJ whole genome shotgun (WGS) entry which is preliminary data.</text>
</comment>
<dbReference type="PANTHER" id="PTHR12281:SF12">
    <property type="entry name" value="DEFECTIVE IN CULLIN NEDDYLATION PROTEIN"/>
    <property type="match status" value="1"/>
</dbReference>
<dbReference type="GO" id="GO:0000151">
    <property type="term" value="C:ubiquitin ligase complex"/>
    <property type="evidence" value="ECO:0007669"/>
    <property type="project" value="TreeGrafter"/>
</dbReference>
<dbReference type="InterPro" id="IPR005176">
    <property type="entry name" value="PONY_dom"/>
</dbReference>
<gene>
    <name evidence="4" type="ORF">PoB_004885100</name>
</gene>
<evidence type="ECO:0000313" key="5">
    <source>
        <dbReference type="Proteomes" id="UP000735302"/>
    </source>
</evidence>
<keyword evidence="5" id="KW-1185">Reference proteome</keyword>
<reference evidence="4 5" key="1">
    <citation type="journal article" date="2021" name="Elife">
        <title>Chloroplast acquisition without the gene transfer in kleptoplastic sea slugs, Plakobranchus ocellatus.</title>
        <authorList>
            <person name="Maeda T."/>
            <person name="Takahashi S."/>
            <person name="Yoshida T."/>
            <person name="Shimamura S."/>
            <person name="Takaki Y."/>
            <person name="Nagai Y."/>
            <person name="Toyoda A."/>
            <person name="Suzuki Y."/>
            <person name="Arimoto A."/>
            <person name="Ishii H."/>
            <person name="Satoh N."/>
            <person name="Nishiyama T."/>
            <person name="Hasebe M."/>
            <person name="Maruyama T."/>
            <person name="Minagawa J."/>
            <person name="Obokata J."/>
            <person name="Shigenobu S."/>
        </authorList>
    </citation>
    <scope>NUCLEOTIDE SEQUENCE [LARGE SCALE GENOMIC DNA]</scope>
</reference>
<comment type="function">
    <text evidence="1">Neddylation of cullins play an essential role in the regulation of SCF-type complexes activity.</text>
</comment>
<evidence type="ECO:0000313" key="4">
    <source>
        <dbReference type="EMBL" id="GFO22346.1"/>
    </source>
</evidence>